<dbReference type="HOGENOM" id="CLU_091778_0_0_1"/>
<dbReference type="KEGG" id="mlr:MELLADRAFT_90326"/>
<dbReference type="GeneID" id="18935528"/>
<feature type="compositionally biased region" description="Polar residues" evidence="1">
    <location>
        <begin position="133"/>
        <end position="153"/>
    </location>
</feature>
<evidence type="ECO:0000256" key="1">
    <source>
        <dbReference type="SAM" id="MobiDB-lite"/>
    </source>
</evidence>
<proteinExistence type="predicted"/>
<evidence type="ECO:0000313" key="2">
    <source>
        <dbReference type="EMBL" id="EGG03309.1"/>
    </source>
</evidence>
<feature type="region of interest" description="Disordered" evidence="1">
    <location>
        <begin position="82"/>
        <end position="168"/>
    </location>
</feature>
<keyword evidence="3" id="KW-1185">Reference proteome</keyword>
<gene>
    <name evidence="2" type="ORF">MELLADRAFT_90326</name>
</gene>
<sequence>MDNDDVAHWLHHQVPRPTSNPHGIRWPIVFNFVTPTSNLLHLVCSNSPLDSFNNMCPGSGYDTDETPSQPCQTFWITTPLQLDPGMIQPSQDSRRGLFNPSSLTQPPSSSGFKRARSTSRSKCDLVGGHIVPNQGQLSKNAKQNKASSQQQTVVAKPTGSKGSTKPNFVSTASSVLKALGLKGKTKSNQKPKSTASSVTNASGYTNQTKNKASSVSENQVQGPSINLRQDSDDDNAWIRKRSKKSHHDLKEGNDYDDIALYFDEPTPGHDNVSVANLSFLSCFH</sequence>
<accession>F4RWJ4</accession>
<dbReference type="VEuPathDB" id="FungiDB:MELLADRAFT_90326"/>
<feature type="compositionally biased region" description="Polar residues" evidence="1">
    <location>
        <begin position="190"/>
        <end position="228"/>
    </location>
</feature>
<dbReference type="EMBL" id="GL883125">
    <property type="protein sequence ID" value="EGG03309.1"/>
    <property type="molecule type" value="Genomic_DNA"/>
</dbReference>
<protein>
    <submittedName>
        <fullName evidence="2">Uncharacterized protein</fullName>
    </submittedName>
</protein>
<evidence type="ECO:0000313" key="3">
    <source>
        <dbReference type="Proteomes" id="UP000001072"/>
    </source>
</evidence>
<dbReference type="InParanoid" id="F4RWJ4"/>
<dbReference type="Proteomes" id="UP000001072">
    <property type="component" value="Unassembled WGS sequence"/>
</dbReference>
<organism evidence="3">
    <name type="scientific">Melampsora larici-populina (strain 98AG31 / pathotype 3-4-7)</name>
    <name type="common">Poplar leaf rust fungus</name>
    <dbReference type="NCBI Taxonomy" id="747676"/>
    <lineage>
        <taxon>Eukaryota</taxon>
        <taxon>Fungi</taxon>
        <taxon>Dikarya</taxon>
        <taxon>Basidiomycota</taxon>
        <taxon>Pucciniomycotina</taxon>
        <taxon>Pucciniomycetes</taxon>
        <taxon>Pucciniales</taxon>
        <taxon>Melampsoraceae</taxon>
        <taxon>Melampsora</taxon>
    </lineage>
</organism>
<dbReference type="AlphaFoldDB" id="F4RWJ4"/>
<dbReference type="RefSeq" id="XP_007413444.1">
    <property type="nucleotide sequence ID" value="XM_007413382.1"/>
</dbReference>
<name>F4RWJ4_MELLP</name>
<feature type="region of interest" description="Disordered" evidence="1">
    <location>
        <begin position="180"/>
        <end position="231"/>
    </location>
</feature>
<feature type="compositionally biased region" description="Polar residues" evidence="1">
    <location>
        <begin position="99"/>
        <end position="111"/>
    </location>
</feature>
<reference evidence="3" key="1">
    <citation type="journal article" date="2011" name="Proc. Natl. Acad. Sci. U.S.A.">
        <title>Obligate biotrophy features unraveled by the genomic analysis of rust fungi.</title>
        <authorList>
            <person name="Duplessis S."/>
            <person name="Cuomo C.A."/>
            <person name="Lin Y.-C."/>
            <person name="Aerts A."/>
            <person name="Tisserant E."/>
            <person name="Veneault-Fourrey C."/>
            <person name="Joly D.L."/>
            <person name="Hacquard S."/>
            <person name="Amselem J."/>
            <person name="Cantarel B.L."/>
            <person name="Chiu R."/>
            <person name="Coutinho P.M."/>
            <person name="Feau N."/>
            <person name="Field M."/>
            <person name="Frey P."/>
            <person name="Gelhaye E."/>
            <person name="Goldberg J."/>
            <person name="Grabherr M.G."/>
            <person name="Kodira C.D."/>
            <person name="Kohler A."/>
            <person name="Kuees U."/>
            <person name="Lindquist E.A."/>
            <person name="Lucas S.M."/>
            <person name="Mago R."/>
            <person name="Mauceli E."/>
            <person name="Morin E."/>
            <person name="Murat C."/>
            <person name="Pangilinan J.L."/>
            <person name="Park R."/>
            <person name="Pearson M."/>
            <person name="Quesneville H."/>
            <person name="Rouhier N."/>
            <person name="Sakthikumar S."/>
            <person name="Salamov A.A."/>
            <person name="Schmutz J."/>
            <person name="Selles B."/>
            <person name="Shapiro H."/>
            <person name="Tanguay P."/>
            <person name="Tuskan G.A."/>
            <person name="Henrissat B."/>
            <person name="Van de Peer Y."/>
            <person name="Rouze P."/>
            <person name="Ellis J.G."/>
            <person name="Dodds P.N."/>
            <person name="Schein J.E."/>
            <person name="Zhong S."/>
            <person name="Hamelin R.C."/>
            <person name="Grigoriev I.V."/>
            <person name="Szabo L.J."/>
            <person name="Martin F."/>
        </authorList>
    </citation>
    <scope>NUCLEOTIDE SEQUENCE [LARGE SCALE GENOMIC DNA]</scope>
    <source>
        <strain evidence="3">98AG31 / pathotype 3-4-7</strain>
    </source>
</reference>